<keyword evidence="2" id="KW-1185">Reference proteome</keyword>
<dbReference type="AlphaFoldDB" id="A0AB34IND4"/>
<evidence type="ECO:0000313" key="1">
    <source>
        <dbReference type="EMBL" id="KAL1502952.1"/>
    </source>
</evidence>
<dbReference type="EMBL" id="JBGBPQ010000022">
    <property type="protein sequence ID" value="KAL1502952.1"/>
    <property type="molecule type" value="Genomic_DNA"/>
</dbReference>
<sequence length="131" mass="13264">MRRRHRTSRTSTSTITTRSVLRLVCCCEGGTAASSSSRSSRGLMRPSAAAGCSGVCVCTSGETAAGCVDASGEEAGGGVDATAVAARREHCGGAASPSQMKTTGLRVNAWMAARTKSAETSDAGNTSRKTE</sequence>
<organism evidence="1 2">
    <name type="scientific">Prymnesium parvum</name>
    <name type="common">Toxic golden alga</name>
    <dbReference type="NCBI Taxonomy" id="97485"/>
    <lineage>
        <taxon>Eukaryota</taxon>
        <taxon>Haptista</taxon>
        <taxon>Haptophyta</taxon>
        <taxon>Prymnesiophyceae</taxon>
        <taxon>Prymnesiales</taxon>
        <taxon>Prymnesiaceae</taxon>
        <taxon>Prymnesium</taxon>
    </lineage>
</organism>
<proteinExistence type="predicted"/>
<accession>A0AB34IND4</accession>
<evidence type="ECO:0000313" key="2">
    <source>
        <dbReference type="Proteomes" id="UP001515480"/>
    </source>
</evidence>
<dbReference type="Proteomes" id="UP001515480">
    <property type="component" value="Unassembled WGS sequence"/>
</dbReference>
<gene>
    <name evidence="1" type="ORF">AB1Y20_011023</name>
</gene>
<protein>
    <recommendedName>
        <fullName evidence="3">Secreted protein</fullName>
    </recommendedName>
</protein>
<comment type="caution">
    <text evidence="1">The sequence shown here is derived from an EMBL/GenBank/DDBJ whole genome shotgun (WGS) entry which is preliminary data.</text>
</comment>
<name>A0AB34IND4_PRYPA</name>
<evidence type="ECO:0008006" key="3">
    <source>
        <dbReference type="Google" id="ProtNLM"/>
    </source>
</evidence>
<reference evidence="1 2" key="1">
    <citation type="journal article" date="2024" name="Science">
        <title>Giant polyketide synthase enzymes in the biosynthesis of giant marine polyether toxins.</title>
        <authorList>
            <person name="Fallon T.R."/>
            <person name="Shende V.V."/>
            <person name="Wierzbicki I.H."/>
            <person name="Pendleton A.L."/>
            <person name="Watervoot N.F."/>
            <person name="Auber R.P."/>
            <person name="Gonzalez D.J."/>
            <person name="Wisecaver J.H."/>
            <person name="Moore B.S."/>
        </authorList>
    </citation>
    <scope>NUCLEOTIDE SEQUENCE [LARGE SCALE GENOMIC DNA]</scope>
    <source>
        <strain evidence="1 2">12B1</strain>
    </source>
</reference>